<dbReference type="InParanoid" id="A0A1B1AHU6"/>
<dbReference type="STRING" id="1759059.ATE48_09440"/>
<keyword evidence="1" id="KW-0732">Signal</keyword>
<protein>
    <recommendedName>
        <fullName evidence="4">DUF11 domain-containing protein</fullName>
    </recommendedName>
</protein>
<evidence type="ECO:0000313" key="2">
    <source>
        <dbReference type="EMBL" id="ANP46127.1"/>
    </source>
</evidence>
<dbReference type="KEGG" id="cbot:ATE48_09440"/>
<keyword evidence="3" id="KW-1185">Reference proteome</keyword>
<organism evidence="2 3">
    <name type="scientific">Candidatus Viadribacter manganicus</name>
    <dbReference type="NCBI Taxonomy" id="1759059"/>
    <lineage>
        <taxon>Bacteria</taxon>
        <taxon>Pseudomonadati</taxon>
        <taxon>Pseudomonadota</taxon>
        <taxon>Alphaproteobacteria</taxon>
        <taxon>Hyphomonadales</taxon>
        <taxon>Hyphomonadaceae</taxon>
        <taxon>Candidatus Viadribacter</taxon>
    </lineage>
</organism>
<accession>A0A1B1AHU6</accession>
<dbReference type="AlphaFoldDB" id="A0A1B1AHU6"/>
<name>A0A1B1AHU6_9PROT</name>
<gene>
    <name evidence="2" type="ORF">ATE48_09440</name>
</gene>
<evidence type="ECO:0000313" key="3">
    <source>
        <dbReference type="Proteomes" id="UP000092498"/>
    </source>
</evidence>
<dbReference type="EMBL" id="CP013244">
    <property type="protein sequence ID" value="ANP46127.1"/>
    <property type="molecule type" value="Genomic_DNA"/>
</dbReference>
<evidence type="ECO:0008006" key="4">
    <source>
        <dbReference type="Google" id="ProtNLM"/>
    </source>
</evidence>
<sequence>MKMRKLILATVLLCMAAVSASAQTPSIPPVPIPRPPGPPLGGLCTDLAIVGWNGSRSPPGERLAANEVAIYFQVRNNGPRTYNAPDDNKQWISLILVTPSGDQQIGVNVLPGDSPGGPVSLARGASWRGHVRATLPAGVTRAGAAAARVQLNYAPASGSWSPPIDCNTDNNRLGVNFR</sequence>
<evidence type="ECO:0000256" key="1">
    <source>
        <dbReference type="SAM" id="SignalP"/>
    </source>
</evidence>
<feature type="chain" id="PRO_5008518831" description="DUF11 domain-containing protein" evidence="1">
    <location>
        <begin position="23"/>
        <end position="178"/>
    </location>
</feature>
<feature type="signal peptide" evidence="1">
    <location>
        <begin position="1"/>
        <end position="22"/>
    </location>
</feature>
<dbReference type="Proteomes" id="UP000092498">
    <property type="component" value="Chromosome"/>
</dbReference>
<proteinExistence type="predicted"/>
<reference evidence="2 3" key="1">
    <citation type="submission" date="2015-11" db="EMBL/GenBank/DDBJ databases">
        <title>Whole-Genome Sequence of Candidatus Oderbacter manganicum from the National Park Lower Oder Valley, Germany.</title>
        <authorList>
            <person name="Braun B."/>
            <person name="Liere K."/>
            <person name="Szewzyk U."/>
        </authorList>
    </citation>
    <scope>NUCLEOTIDE SEQUENCE [LARGE SCALE GENOMIC DNA]</scope>
    <source>
        <strain evidence="2 3">OTSz_A_272</strain>
    </source>
</reference>